<name>A0A9D4GS66_DREPO</name>
<protein>
    <submittedName>
        <fullName evidence="1">Uncharacterized protein</fullName>
    </submittedName>
</protein>
<proteinExistence type="predicted"/>
<evidence type="ECO:0000313" key="1">
    <source>
        <dbReference type="EMBL" id="KAH3820843.1"/>
    </source>
</evidence>
<sequence>MYYIAELQRKAEYCQYGAQKDGFICDMIINGINDKKCSEKLMEIPADQLTLERVIQTCRHIELTNARIRTLQEHPAVTWRVRINMANVVEDKTVPIVSCHFAKSVAKCMRLKIVQHSTKDAMCVVKRDILRRLASVEDVQQLEVVGSTVVALGQAVAMVVVELTFVFITQKKTNYLICSNKIHPHMMFTQYETMAMRRITKSGQ</sequence>
<reference evidence="1" key="2">
    <citation type="submission" date="2020-11" db="EMBL/GenBank/DDBJ databases">
        <authorList>
            <person name="McCartney M.A."/>
            <person name="Auch B."/>
            <person name="Kono T."/>
            <person name="Mallez S."/>
            <person name="Becker A."/>
            <person name="Gohl D.M."/>
            <person name="Silverstein K.A.T."/>
            <person name="Koren S."/>
            <person name="Bechman K.B."/>
            <person name="Herman A."/>
            <person name="Abrahante J.E."/>
            <person name="Garbe J."/>
        </authorList>
    </citation>
    <scope>NUCLEOTIDE SEQUENCE</scope>
    <source>
        <strain evidence="1">Duluth1</strain>
        <tissue evidence="1">Whole animal</tissue>
    </source>
</reference>
<dbReference type="AlphaFoldDB" id="A0A9D4GS66"/>
<evidence type="ECO:0000313" key="2">
    <source>
        <dbReference type="Proteomes" id="UP000828390"/>
    </source>
</evidence>
<dbReference type="Proteomes" id="UP000828390">
    <property type="component" value="Unassembled WGS sequence"/>
</dbReference>
<gene>
    <name evidence="1" type="ORF">DPMN_122592</name>
</gene>
<comment type="caution">
    <text evidence="1">The sequence shown here is derived from an EMBL/GenBank/DDBJ whole genome shotgun (WGS) entry which is preliminary data.</text>
</comment>
<organism evidence="1 2">
    <name type="scientific">Dreissena polymorpha</name>
    <name type="common">Zebra mussel</name>
    <name type="synonym">Mytilus polymorpha</name>
    <dbReference type="NCBI Taxonomy" id="45954"/>
    <lineage>
        <taxon>Eukaryota</taxon>
        <taxon>Metazoa</taxon>
        <taxon>Spiralia</taxon>
        <taxon>Lophotrochozoa</taxon>
        <taxon>Mollusca</taxon>
        <taxon>Bivalvia</taxon>
        <taxon>Autobranchia</taxon>
        <taxon>Heteroconchia</taxon>
        <taxon>Euheterodonta</taxon>
        <taxon>Imparidentia</taxon>
        <taxon>Neoheterodontei</taxon>
        <taxon>Myida</taxon>
        <taxon>Dreissenoidea</taxon>
        <taxon>Dreissenidae</taxon>
        <taxon>Dreissena</taxon>
    </lineage>
</organism>
<accession>A0A9D4GS66</accession>
<keyword evidence="2" id="KW-1185">Reference proteome</keyword>
<reference evidence="1" key="1">
    <citation type="journal article" date="2019" name="bioRxiv">
        <title>The Genome of the Zebra Mussel, Dreissena polymorpha: A Resource for Invasive Species Research.</title>
        <authorList>
            <person name="McCartney M.A."/>
            <person name="Auch B."/>
            <person name="Kono T."/>
            <person name="Mallez S."/>
            <person name="Zhang Y."/>
            <person name="Obille A."/>
            <person name="Becker A."/>
            <person name="Abrahante J.E."/>
            <person name="Garbe J."/>
            <person name="Badalamenti J.P."/>
            <person name="Herman A."/>
            <person name="Mangelson H."/>
            <person name="Liachko I."/>
            <person name="Sullivan S."/>
            <person name="Sone E.D."/>
            <person name="Koren S."/>
            <person name="Silverstein K.A.T."/>
            <person name="Beckman K.B."/>
            <person name="Gohl D.M."/>
        </authorList>
    </citation>
    <scope>NUCLEOTIDE SEQUENCE</scope>
    <source>
        <strain evidence="1">Duluth1</strain>
        <tissue evidence="1">Whole animal</tissue>
    </source>
</reference>
<dbReference type="EMBL" id="JAIWYP010000005">
    <property type="protein sequence ID" value="KAH3820843.1"/>
    <property type="molecule type" value="Genomic_DNA"/>
</dbReference>